<dbReference type="Gene3D" id="3.40.50.150">
    <property type="entry name" value="Vaccinia Virus protein VP39"/>
    <property type="match status" value="1"/>
</dbReference>
<dbReference type="Pfam" id="PF01170">
    <property type="entry name" value="UPF0020"/>
    <property type="match status" value="1"/>
</dbReference>
<protein>
    <recommendedName>
        <fullName evidence="1">Ribosomal RNA large subunit methyltransferase K/L-like methyltransferase domain-containing protein</fullName>
    </recommendedName>
</protein>
<reference evidence="2" key="1">
    <citation type="submission" date="2020-04" db="EMBL/GenBank/DDBJ databases">
        <authorList>
            <person name="Zhang T."/>
        </authorList>
    </citation>
    <scope>NUCLEOTIDE SEQUENCE</scope>
    <source>
        <strain evidence="2">HKST-UBA11</strain>
    </source>
</reference>
<dbReference type="Proteomes" id="UP000754563">
    <property type="component" value="Unassembled WGS sequence"/>
</dbReference>
<dbReference type="InterPro" id="IPR029063">
    <property type="entry name" value="SAM-dependent_MTases_sf"/>
</dbReference>
<reference evidence="2" key="2">
    <citation type="journal article" date="2021" name="Microbiome">
        <title>Successional dynamics and alternative stable states in a saline activated sludge microbial community over 9 years.</title>
        <authorList>
            <person name="Wang Y."/>
            <person name="Ye J."/>
            <person name="Ju F."/>
            <person name="Liu L."/>
            <person name="Boyd J.A."/>
            <person name="Deng Y."/>
            <person name="Parks D.H."/>
            <person name="Jiang X."/>
            <person name="Yin X."/>
            <person name="Woodcroft B.J."/>
            <person name="Tyson G.W."/>
            <person name="Hugenholtz P."/>
            <person name="Polz M.F."/>
            <person name="Zhang T."/>
        </authorList>
    </citation>
    <scope>NUCLEOTIDE SEQUENCE</scope>
    <source>
        <strain evidence="2">HKST-UBA11</strain>
    </source>
</reference>
<organism evidence="2 3">
    <name type="scientific">Candidatus Dojkabacteria bacterium</name>
    <dbReference type="NCBI Taxonomy" id="2099670"/>
    <lineage>
        <taxon>Bacteria</taxon>
        <taxon>Candidatus Dojkabacteria</taxon>
    </lineage>
</organism>
<dbReference type="CDD" id="cd02440">
    <property type="entry name" value="AdoMet_MTases"/>
    <property type="match status" value="1"/>
</dbReference>
<proteinExistence type="predicted"/>
<name>A0A955RKL5_9BACT</name>
<sequence length="385" mass="44332">MTHYLFQFGRDITIAKLELLSVFKRDEVNYHVVIDADEYIVLELDEGDLEHVWANIAGSIKVAKVFSRQELVNADFLDTIDFYFPKNYNLFLTLLGDQSNTLDFESAIHKYCKTHKLRGTIKRLDSHDPLKARTSYEKDSESSCEVIIVRDKKEWVISQVVEYADPKEYYYLDTKRPVQRFSHGTSFRLATMMVNILGLEKGKTFVDPFCGIGTFLMIGMLQGYNSVGIDIDGSVFEGARQNIAWLKEQIGSDLSVRIIHGDSAKEEFSADACVFEPYMGPFLKELPTERDARKEMQKLYNLYLDIFKNVYKHMAPHARIVCILPEFQTQEGTVVPLPKDIFKQRNFQLVDLGKEFPNVSLTNPIEYTTPDGSRILRKLWIAEKG</sequence>
<dbReference type="InterPro" id="IPR000241">
    <property type="entry name" value="RlmKL-like_Mtase"/>
</dbReference>
<evidence type="ECO:0000259" key="1">
    <source>
        <dbReference type="Pfam" id="PF01170"/>
    </source>
</evidence>
<feature type="domain" description="Ribosomal RNA large subunit methyltransferase K/L-like methyltransferase" evidence="1">
    <location>
        <begin position="188"/>
        <end position="313"/>
    </location>
</feature>
<comment type="caution">
    <text evidence="2">The sequence shown here is derived from an EMBL/GenBank/DDBJ whole genome shotgun (WGS) entry which is preliminary data.</text>
</comment>
<evidence type="ECO:0000313" key="2">
    <source>
        <dbReference type="EMBL" id="MCA9386004.1"/>
    </source>
</evidence>
<dbReference type="AlphaFoldDB" id="A0A955RKL5"/>
<dbReference type="EMBL" id="JAGQLH010000067">
    <property type="protein sequence ID" value="MCA9386004.1"/>
    <property type="molecule type" value="Genomic_DNA"/>
</dbReference>
<evidence type="ECO:0000313" key="3">
    <source>
        <dbReference type="Proteomes" id="UP000754563"/>
    </source>
</evidence>
<accession>A0A955RKL5</accession>
<gene>
    <name evidence="2" type="ORF">KC717_05140</name>
</gene>
<dbReference type="SUPFAM" id="SSF53335">
    <property type="entry name" value="S-adenosyl-L-methionine-dependent methyltransferases"/>
    <property type="match status" value="1"/>
</dbReference>